<reference evidence="3 4" key="2">
    <citation type="journal article" date="2020" name="Int. J. Syst. Evol. Microbiol.">
        <title>Sulfuracidifex tepidarius gen. nov., sp. nov. and transfer of Sulfolobus metallicus Huber and Stetter 1992 to the genus Sulfuracidifex as Sulfuracidifex metallicus comb. nov.</title>
        <authorList>
            <person name="Itoh T."/>
            <person name="Miura T."/>
            <person name="Sakai H.D."/>
            <person name="Kato S."/>
            <person name="Ohkuma M."/>
            <person name="Takashina T."/>
        </authorList>
    </citation>
    <scope>NUCLEOTIDE SEQUENCE</scope>
    <source>
        <strain evidence="2 4">IC-006</strain>
        <strain evidence="3">IC-007</strain>
    </source>
</reference>
<accession>A0A510DS12</accession>
<accession>A0A510E0G8</accession>
<dbReference type="Pfam" id="PF13620">
    <property type="entry name" value="CarboxypepD_reg"/>
    <property type="match status" value="1"/>
</dbReference>
<dbReference type="AlphaFoldDB" id="A0A510E0G8"/>
<dbReference type="STRING" id="1294262.GCA_001316085_02344"/>
<evidence type="ECO:0000313" key="3">
    <source>
        <dbReference type="EMBL" id="BBG25680.1"/>
    </source>
</evidence>
<feature type="transmembrane region" description="Helical" evidence="1">
    <location>
        <begin position="540"/>
        <end position="560"/>
    </location>
</feature>
<keyword evidence="4" id="KW-1185">Reference proteome</keyword>
<dbReference type="Gene3D" id="2.60.40.1120">
    <property type="entry name" value="Carboxypeptidase-like, regulatory domain"/>
    <property type="match status" value="1"/>
</dbReference>
<sequence>MSALKFGTGMGILVLAIGLSIIASPFVASFSQSGFHFYSPSQDYQSYRDGQSVILDFTSPYPNSEFTVIVNQVIVNQTTHKETIKLYNSLGEFTNSTGGFYGPIISGEYPIGQYLILIEDPTYNAYSSFNISITPSSYPAYIEANVEAQNGTPISGANVQAKAPNGTIVANNVTGSNGVAYLQVQYPLSPINYTLIASANGYKTESAVVDVNSNTTFPVTLKLPYIGLYVNLTGIFQNGKQITNYSLIEGQPVTLEYQVIYQGKSVSNVEVGAYIPYVNKTLTALTNSNGLANITFTPPLVGKVSVMVNASAVYNNTAGHTEVKLNFEPTYFKVPINVKVTEENGSALFSNISLVYTNGTKETAQGSSVVFNVSYDGTPEKFMIYASSMGFVSENKTILVNGTQPVNVTLALPREYMNVSISVAQNGTTLFPPYHLVGGVPFLITVNSTMNGEPVPATLSGTLIFYNGTTKSFSTTLSSGSGQVKLVLPKTNTTAEVELKLSYDGVQYSKMFNLSSLVYPTVTTSSIPPTTTTTHPSTNYLPYIIIGIIIVIVIVAVLAFTRRPKTTK</sequence>
<dbReference type="EMBL" id="AP018930">
    <property type="protein sequence ID" value="BBG25680.1"/>
    <property type="molecule type" value="Genomic_DNA"/>
</dbReference>
<dbReference type="SUPFAM" id="SSF49464">
    <property type="entry name" value="Carboxypeptidase regulatory domain-like"/>
    <property type="match status" value="1"/>
</dbReference>
<dbReference type="Proteomes" id="UP000325030">
    <property type="component" value="Chromosome"/>
</dbReference>
<keyword evidence="1" id="KW-1133">Transmembrane helix</keyword>
<evidence type="ECO:0000313" key="2">
    <source>
        <dbReference type="EMBL" id="BBG22920.1"/>
    </source>
</evidence>
<dbReference type="RefSeq" id="WP_054846383.1">
    <property type="nucleotide sequence ID" value="NZ_AP018929.1"/>
</dbReference>
<reference evidence="5" key="1">
    <citation type="submission" date="2018-09" db="EMBL/GenBank/DDBJ databases">
        <title>Complete Genome Sequencing of Sulfolobus sp. JCM 16834.</title>
        <authorList>
            <person name="Kato S."/>
            <person name="Itoh T."/>
            <person name="Ohkuma M."/>
        </authorList>
    </citation>
    <scope>NUCLEOTIDE SEQUENCE [LARGE SCALE GENOMIC DNA]</scope>
    <source>
        <strain evidence="5">IC-007</strain>
    </source>
</reference>
<evidence type="ECO:0000313" key="5">
    <source>
        <dbReference type="Proteomes" id="UP000325030"/>
    </source>
</evidence>
<protein>
    <recommendedName>
        <fullName evidence="6">Carboxypeptidase regulatory-like domain-containing protein</fullName>
    </recommendedName>
</protein>
<keyword evidence="1" id="KW-0472">Membrane</keyword>
<name>A0A510E0G8_9CREN</name>
<evidence type="ECO:0000256" key="1">
    <source>
        <dbReference type="SAM" id="Phobius"/>
    </source>
</evidence>
<evidence type="ECO:0000313" key="4">
    <source>
        <dbReference type="Proteomes" id="UP000322983"/>
    </source>
</evidence>
<evidence type="ECO:0008006" key="6">
    <source>
        <dbReference type="Google" id="ProtNLM"/>
    </source>
</evidence>
<gene>
    <name evidence="2" type="ORF">IC006_0204</name>
    <name evidence="3" type="ORF">IC007_0185</name>
</gene>
<dbReference type="EMBL" id="AP018929">
    <property type="protein sequence ID" value="BBG22920.1"/>
    <property type="molecule type" value="Genomic_DNA"/>
</dbReference>
<proteinExistence type="predicted"/>
<keyword evidence="1" id="KW-0812">Transmembrane</keyword>
<dbReference type="KEGG" id="step:IC006_0204"/>
<dbReference type="Proteomes" id="UP000322983">
    <property type="component" value="Chromosome"/>
</dbReference>
<organism evidence="3 5">
    <name type="scientific">Sulfuracidifex tepidarius</name>
    <dbReference type="NCBI Taxonomy" id="1294262"/>
    <lineage>
        <taxon>Archaea</taxon>
        <taxon>Thermoproteota</taxon>
        <taxon>Thermoprotei</taxon>
        <taxon>Sulfolobales</taxon>
        <taxon>Sulfolobaceae</taxon>
        <taxon>Sulfuracidifex</taxon>
    </lineage>
</organism>
<dbReference type="GeneID" id="41716694"/>
<dbReference type="OrthoDB" id="381108at2157"/>
<dbReference type="InterPro" id="IPR008969">
    <property type="entry name" value="CarboxyPept-like_regulatory"/>
</dbReference>